<dbReference type="Proteomes" id="UP000217895">
    <property type="component" value="Chromosome"/>
</dbReference>
<sequence length="92" mass="10633">MPRPRIQIAPHLTYAEIIHCLETCQDSKAKNYWTAIQLLSHPTEPMTVEQVAAMLGYSTDWVRKLAGRYNRLGSISLSEKRRNLRKRSSTTF</sequence>
<protein>
    <submittedName>
        <fullName evidence="1">Uncharacterized protein</fullName>
    </submittedName>
</protein>
<dbReference type="AlphaFoldDB" id="A0A1Z4J971"/>
<proteinExistence type="predicted"/>
<organism evidence="1 2">
    <name type="scientific">Leptolyngbya boryana NIES-2135</name>
    <dbReference type="NCBI Taxonomy" id="1973484"/>
    <lineage>
        <taxon>Bacteria</taxon>
        <taxon>Bacillati</taxon>
        <taxon>Cyanobacteriota</taxon>
        <taxon>Cyanophyceae</taxon>
        <taxon>Leptolyngbyales</taxon>
        <taxon>Leptolyngbyaceae</taxon>
        <taxon>Leptolyngbya group</taxon>
        <taxon>Leptolyngbya</taxon>
    </lineage>
</organism>
<gene>
    <name evidence="1" type="ORF">NIES2135_00550</name>
</gene>
<name>A0A1Z4J971_LEPBY</name>
<evidence type="ECO:0000313" key="1">
    <source>
        <dbReference type="EMBL" id="BAY53253.1"/>
    </source>
</evidence>
<evidence type="ECO:0000313" key="2">
    <source>
        <dbReference type="Proteomes" id="UP000217895"/>
    </source>
</evidence>
<dbReference type="EMBL" id="AP018203">
    <property type="protein sequence ID" value="BAY53253.1"/>
    <property type="molecule type" value="Genomic_DNA"/>
</dbReference>
<keyword evidence="2" id="KW-1185">Reference proteome</keyword>
<reference evidence="1 2" key="1">
    <citation type="submission" date="2017-06" db="EMBL/GenBank/DDBJ databases">
        <title>Genome sequencing of cyanobaciteial culture collection at National Institute for Environmental Studies (NIES).</title>
        <authorList>
            <person name="Hirose Y."/>
            <person name="Shimura Y."/>
            <person name="Fujisawa T."/>
            <person name="Nakamura Y."/>
            <person name="Kawachi M."/>
        </authorList>
    </citation>
    <scope>NUCLEOTIDE SEQUENCE [LARGE SCALE GENOMIC DNA]</scope>
    <source>
        <strain evidence="1 2">NIES-2135</strain>
    </source>
</reference>
<accession>A0A1Z4J971</accession>